<feature type="region of interest" description="Disordered" evidence="3">
    <location>
        <begin position="39"/>
        <end position="66"/>
    </location>
</feature>
<name>A0ABS3KTT1_9PROT</name>
<comment type="similarity">
    <text evidence="2">Belongs to the virb1 family.</text>
</comment>
<dbReference type="PANTHER" id="PTHR37423:SF2">
    <property type="entry name" value="MEMBRANE-BOUND LYTIC MUREIN TRANSGLYCOSYLASE C"/>
    <property type="match status" value="1"/>
</dbReference>
<accession>A0ABS3KTT1</accession>
<dbReference type="InterPro" id="IPR023346">
    <property type="entry name" value="Lysozyme-like_dom_sf"/>
</dbReference>
<dbReference type="Proteomes" id="UP001518989">
    <property type="component" value="Unassembled WGS sequence"/>
</dbReference>
<evidence type="ECO:0000256" key="2">
    <source>
        <dbReference type="ARBA" id="ARBA00009387"/>
    </source>
</evidence>
<gene>
    <name evidence="6" type="ORF">IAI61_13395</name>
</gene>
<dbReference type="PROSITE" id="PS51724">
    <property type="entry name" value="SPOR"/>
    <property type="match status" value="1"/>
</dbReference>
<dbReference type="SUPFAM" id="SSF53955">
    <property type="entry name" value="Lysozyme-like"/>
    <property type="match status" value="1"/>
</dbReference>
<feature type="chain" id="PRO_5047211739" evidence="4">
    <location>
        <begin position="27"/>
        <end position="528"/>
    </location>
</feature>
<dbReference type="PROSITE" id="PS51257">
    <property type="entry name" value="PROKAR_LIPOPROTEIN"/>
    <property type="match status" value="1"/>
</dbReference>
<evidence type="ECO:0000259" key="5">
    <source>
        <dbReference type="PROSITE" id="PS51724"/>
    </source>
</evidence>
<dbReference type="InterPro" id="IPR008258">
    <property type="entry name" value="Transglycosylase_SLT_dom_1"/>
</dbReference>
<feature type="region of interest" description="Disordered" evidence="3">
    <location>
        <begin position="385"/>
        <end position="410"/>
    </location>
</feature>
<organism evidence="6 7">
    <name type="scientific">Roseomonas haemaphysalidis</name>
    <dbReference type="NCBI Taxonomy" id="2768162"/>
    <lineage>
        <taxon>Bacteria</taxon>
        <taxon>Pseudomonadati</taxon>
        <taxon>Pseudomonadota</taxon>
        <taxon>Alphaproteobacteria</taxon>
        <taxon>Acetobacterales</taxon>
        <taxon>Roseomonadaceae</taxon>
        <taxon>Roseomonas</taxon>
    </lineage>
</organism>
<reference evidence="6 7" key="1">
    <citation type="submission" date="2020-09" db="EMBL/GenBank/DDBJ databases">
        <title>Roseomonas.</title>
        <authorList>
            <person name="Zhu W."/>
        </authorList>
    </citation>
    <scope>NUCLEOTIDE SEQUENCE [LARGE SCALE GENOMIC DNA]</scope>
    <source>
        <strain evidence="6 7">573</strain>
    </source>
</reference>
<dbReference type="RefSeq" id="WP_207417843.1">
    <property type="nucleotide sequence ID" value="NZ_JACTNG010000007.1"/>
</dbReference>
<proteinExistence type="inferred from homology"/>
<dbReference type="Pfam" id="PF05036">
    <property type="entry name" value="SPOR"/>
    <property type="match status" value="1"/>
</dbReference>
<protein>
    <submittedName>
        <fullName evidence="6">Lytic transglycosylase domain-containing protein</fullName>
    </submittedName>
</protein>
<comment type="caution">
    <text evidence="6">The sequence shown here is derived from an EMBL/GenBank/DDBJ whole genome shotgun (WGS) entry which is preliminary data.</text>
</comment>
<dbReference type="InterPro" id="IPR007730">
    <property type="entry name" value="SPOR-like_dom"/>
</dbReference>
<dbReference type="Gene3D" id="1.10.530.10">
    <property type="match status" value="1"/>
</dbReference>
<evidence type="ECO:0000256" key="4">
    <source>
        <dbReference type="SAM" id="SignalP"/>
    </source>
</evidence>
<feature type="compositionally biased region" description="Low complexity" evidence="3">
    <location>
        <begin position="52"/>
        <end position="66"/>
    </location>
</feature>
<evidence type="ECO:0000313" key="6">
    <source>
        <dbReference type="EMBL" id="MBO1080028.1"/>
    </source>
</evidence>
<evidence type="ECO:0000313" key="7">
    <source>
        <dbReference type="Proteomes" id="UP001518989"/>
    </source>
</evidence>
<sequence>MTPFRYYPSRRHVRAVATMGVLTFLAACGSSQQSSLPVTAQAAREAASHPQPSSYDPPGSSSDPWGPYIKEASKRFDVPERWIREVMRQESGGRATARSPVGAMGLMQVMPGTYAELRARYGFGDDPYHPWNSIMAGSAYVREMYELYGSPGFLAAYNAGPRRLEDYLWASKGLPAETRNYVARIGPRIIDAHPNRRAAPEVYAAAEIPLNIPAGPRRGDTSTMLALREQRNAVDPGIRVASLPPGPITRMEPIPDGSTYASAPVQVASLSNVVSRMEPIPDGSTYAPTNVVARMAPIPDGSTYTPTNVVSRMEPIPDGSTYANTPAPPPPAPAPVMMASLPVPPPMAAPAPSMAGSSLAAAAPRGSASGSAAAALASLRANASPVYETQRGPAPRPTSEPVLAEAPPRQTGFRLVSSAQAGTLSNLRTPQAGTGGGIATPVAMSSATGQWAVQVGAFASANLARGASEQARDQAGLRAGRAMVEPVASGRATLYRARVSGLSREAANAACEKLRTRGACIIVSPDAQ</sequence>
<dbReference type="InterPro" id="IPR036680">
    <property type="entry name" value="SPOR-like_sf"/>
</dbReference>
<keyword evidence="7" id="KW-1185">Reference proteome</keyword>
<dbReference type="Pfam" id="PF01464">
    <property type="entry name" value="SLT"/>
    <property type="match status" value="1"/>
</dbReference>
<dbReference type="Gene3D" id="3.30.70.1070">
    <property type="entry name" value="Sporulation related repeat"/>
    <property type="match status" value="1"/>
</dbReference>
<dbReference type="PANTHER" id="PTHR37423">
    <property type="entry name" value="SOLUBLE LYTIC MUREIN TRANSGLYCOSYLASE-RELATED"/>
    <property type="match status" value="1"/>
</dbReference>
<keyword evidence="4" id="KW-0732">Signal</keyword>
<comment type="similarity">
    <text evidence="1">Belongs to the transglycosylase Slt family.</text>
</comment>
<feature type="signal peptide" evidence="4">
    <location>
        <begin position="1"/>
        <end position="26"/>
    </location>
</feature>
<dbReference type="EMBL" id="JACTNG010000007">
    <property type="protein sequence ID" value="MBO1080028.1"/>
    <property type="molecule type" value="Genomic_DNA"/>
</dbReference>
<evidence type="ECO:0000256" key="1">
    <source>
        <dbReference type="ARBA" id="ARBA00007734"/>
    </source>
</evidence>
<evidence type="ECO:0000256" key="3">
    <source>
        <dbReference type="SAM" id="MobiDB-lite"/>
    </source>
</evidence>
<feature type="domain" description="SPOR" evidence="5">
    <location>
        <begin position="445"/>
        <end position="528"/>
    </location>
</feature>
<dbReference type="CDD" id="cd00254">
    <property type="entry name" value="LT-like"/>
    <property type="match status" value="1"/>
</dbReference>